<evidence type="ECO:0000313" key="3">
    <source>
        <dbReference type="Proteomes" id="UP000593561"/>
    </source>
</evidence>
<evidence type="ECO:0000256" key="1">
    <source>
        <dbReference type="SAM" id="MobiDB-lite"/>
    </source>
</evidence>
<accession>A0A7J8QYZ2</accession>
<dbReference type="Proteomes" id="UP000593561">
    <property type="component" value="Unassembled WGS sequence"/>
</dbReference>
<gene>
    <name evidence="2" type="ORF">Godav_019141</name>
</gene>
<protein>
    <submittedName>
        <fullName evidence="2">Uncharacterized protein</fullName>
    </submittedName>
</protein>
<sequence>MASHICCQKSRGVGKSVSKG</sequence>
<evidence type="ECO:0000313" key="2">
    <source>
        <dbReference type="EMBL" id="MBA0606715.1"/>
    </source>
</evidence>
<proteinExistence type="predicted"/>
<keyword evidence="3" id="KW-1185">Reference proteome</keyword>
<reference evidence="2 3" key="1">
    <citation type="journal article" date="2019" name="Genome Biol. Evol.">
        <title>Insights into the evolution of the New World diploid cottons (Gossypium, subgenus Houzingenia) based on genome sequencing.</title>
        <authorList>
            <person name="Grover C.E."/>
            <person name="Arick M.A. 2nd"/>
            <person name="Thrash A."/>
            <person name="Conover J.L."/>
            <person name="Sanders W.S."/>
            <person name="Peterson D.G."/>
            <person name="Frelichowski J.E."/>
            <person name="Scheffler J.A."/>
            <person name="Scheffler B.E."/>
            <person name="Wendel J.F."/>
        </authorList>
    </citation>
    <scope>NUCLEOTIDE SEQUENCE [LARGE SCALE GENOMIC DNA]</scope>
    <source>
        <strain evidence="2">27</strain>
        <tissue evidence="2">Leaf</tissue>
    </source>
</reference>
<organism evidence="2 3">
    <name type="scientific">Gossypium davidsonii</name>
    <name type="common">Davidson's cotton</name>
    <name type="synonym">Gossypium klotzschianum subsp. davidsonii</name>
    <dbReference type="NCBI Taxonomy" id="34287"/>
    <lineage>
        <taxon>Eukaryota</taxon>
        <taxon>Viridiplantae</taxon>
        <taxon>Streptophyta</taxon>
        <taxon>Embryophyta</taxon>
        <taxon>Tracheophyta</taxon>
        <taxon>Spermatophyta</taxon>
        <taxon>Magnoliopsida</taxon>
        <taxon>eudicotyledons</taxon>
        <taxon>Gunneridae</taxon>
        <taxon>Pentapetalae</taxon>
        <taxon>rosids</taxon>
        <taxon>malvids</taxon>
        <taxon>Malvales</taxon>
        <taxon>Malvaceae</taxon>
        <taxon>Malvoideae</taxon>
        <taxon>Gossypium</taxon>
    </lineage>
</organism>
<feature type="region of interest" description="Disordered" evidence="1">
    <location>
        <begin position="1"/>
        <end position="20"/>
    </location>
</feature>
<feature type="non-terminal residue" evidence="2">
    <location>
        <position position="20"/>
    </location>
</feature>
<comment type="caution">
    <text evidence="2">The sequence shown here is derived from an EMBL/GenBank/DDBJ whole genome shotgun (WGS) entry which is preliminary data.</text>
</comment>
<dbReference type="AlphaFoldDB" id="A0A7J8QYZ2"/>
<dbReference type="EMBL" id="JABFAC010000002">
    <property type="protein sequence ID" value="MBA0606715.1"/>
    <property type="molecule type" value="Genomic_DNA"/>
</dbReference>
<name>A0A7J8QYZ2_GOSDV</name>